<dbReference type="Pfam" id="PF01035">
    <property type="entry name" value="DNA_binding_1"/>
    <property type="match status" value="1"/>
</dbReference>
<comment type="function">
    <text evidence="9">Involved in the cellular defense against the biological effects of O6-methylguanine (O6-MeG) and O4-methylthymine (O4-MeT) in DNA. Repairs the methylated nucleobase in DNA by stoichiometrically transferring the methyl group to a cysteine residue in the enzyme. This is a suicide reaction: the enzyme is irreversibly inactivated.</text>
</comment>
<keyword evidence="4 9" id="KW-0489">Methyltransferase</keyword>
<dbReference type="Proteomes" id="UP000011744">
    <property type="component" value="Unassembled WGS sequence"/>
</dbReference>
<dbReference type="PANTHER" id="PTHR10815:SF13">
    <property type="entry name" value="METHYLATED-DNA--PROTEIN-CYSTEINE METHYLTRANSFERASE"/>
    <property type="match status" value="1"/>
</dbReference>
<sequence>MTTAMPQLAFNSPIGPLALFEADDAIVALDWGFLPENDETPLLLKARDQLEEYFDGKRTSFDLPLAPHGTAFQQKVWAALAKIPFGQTRSYGQLAEQLGTAARALGGACGRNPIPVIIPCHRVLGANGAMGGYSGIDGVETKEFLLRHEGVSVK</sequence>
<keyword evidence="3 9" id="KW-0963">Cytoplasm</keyword>
<dbReference type="AlphaFoldDB" id="M2ZSU5"/>
<dbReference type="STRING" id="1244869.H261_08068"/>
<dbReference type="InterPro" id="IPR014048">
    <property type="entry name" value="MethylDNA_cys_MeTrfase_DNA-bd"/>
</dbReference>
<dbReference type="Gene3D" id="3.30.160.70">
    <property type="entry name" value="Methylated DNA-protein cysteine methyltransferase domain"/>
    <property type="match status" value="1"/>
</dbReference>
<dbReference type="GO" id="GO:0006307">
    <property type="term" value="P:DNA alkylation repair"/>
    <property type="evidence" value="ECO:0007669"/>
    <property type="project" value="UniProtKB-UniRule"/>
</dbReference>
<gene>
    <name evidence="12" type="ORF">H261_08068</name>
</gene>
<comment type="catalytic activity">
    <reaction evidence="1 9">
        <text>a 4-O-methyl-thymidine in DNA + L-cysteinyl-[protein] = a thymidine in DNA + S-methyl-L-cysteinyl-[protein]</text>
        <dbReference type="Rhea" id="RHEA:53428"/>
        <dbReference type="Rhea" id="RHEA-COMP:10131"/>
        <dbReference type="Rhea" id="RHEA-COMP:10132"/>
        <dbReference type="Rhea" id="RHEA-COMP:13555"/>
        <dbReference type="Rhea" id="RHEA-COMP:13556"/>
        <dbReference type="ChEBI" id="CHEBI:29950"/>
        <dbReference type="ChEBI" id="CHEBI:82612"/>
        <dbReference type="ChEBI" id="CHEBI:137386"/>
        <dbReference type="ChEBI" id="CHEBI:137387"/>
        <dbReference type="EC" id="2.1.1.63"/>
    </reaction>
</comment>
<protein>
    <recommendedName>
        <fullName evidence="9">Methylated-DNA--protein-cysteine methyltransferase</fullName>
        <ecNumber evidence="9">2.1.1.63</ecNumber>
    </recommendedName>
    <alternativeName>
        <fullName evidence="9">6-O-methylguanine-DNA methyltransferase</fullName>
        <shortName evidence="9">MGMT</shortName>
    </alternativeName>
    <alternativeName>
        <fullName evidence="9">O-6-methylguanine-DNA-alkyltransferase</fullName>
    </alternativeName>
</protein>
<comment type="miscellaneous">
    <text evidence="9">This enzyme catalyzes only one turnover and therefore is not strictly catalytic. According to one definition, an enzyme is a biocatalyst that acts repeatedly and over many reaction cycles.</text>
</comment>
<evidence type="ECO:0000313" key="12">
    <source>
        <dbReference type="EMBL" id="EME70422.1"/>
    </source>
</evidence>
<dbReference type="Pfam" id="PF02870">
    <property type="entry name" value="Methyltransf_1N"/>
    <property type="match status" value="1"/>
</dbReference>
<keyword evidence="5 9" id="KW-0808">Transferase</keyword>
<comment type="subcellular location">
    <subcellularLocation>
        <location evidence="9">Cytoplasm</location>
    </subcellularLocation>
</comment>
<name>M2ZSU5_9PROT</name>
<organism evidence="12 13">
    <name type="scientific">Paramagnetospirillum caucaseum</name>
    <dbReference type="NCBI Taxonomy" id="1244869"/>
    <lineage>
        <taxon>Bacteria</taxon>
        <taxon>Pseudomonadati</taxon>
        <taxon>Pseudomonadota</taxon>
        <taxon>Alphaproteobacteria</taxon>
        <taxon>Rhodospirillales</taxon>
        <taxon>Magnetospirillaceae</taxon>
        <taxon>Paramagnetospirillum</taxon>
    </lineage>
</organism>
<evidence type="ECO:0000256" key="6">
    <source>
        <dbReference type="ARBA" id="ARBA00022763"/>
    </source>
</evidence>
<comment type="similarity">
    <text evidence="2 9">Belongs to the MGMT family.</text>
</comment>
<keyword evidence="6 9" id="KW-0227">DNA damage</keyword>
<evidence type="ECO:0000259" key="11">
    <source>
        <dbReference type="Pfam" id="PF02870"/>
    </source>
</evidence>
<dbReference type="EMBL" id="AONQ01000017">
    <property type="protein sequence ID" value="EME70422.1"/>
    <property type="molecule type" value="Genomic_DNA"/>
</dbReference>
<keyword evidence="13" id="KW-1185">Reference proteome</keyword>
<dbReference type="SUPFAM" id="SSF46767">
    <property type="entry name" value="Methylated DNA-protein cysteine methyltransferase, C-terminal domain"/>
    <property type="match status" value="1"/>
</dbReference>
<dbReference type="HAMAP" id="MF_00772">
    <property type="entry name" value="OGT"/>
    <property type="match status" value="1"/>
</dbReference>
<comment type="caution">
    <text evidence="12">The sequence shown here is derived from an EMBL/GenBank/DDBJ whole genome shotgun (WGS) entry which is preliminary data.</text>
</comment>
<evidence type="ECO:0000313" key="13">
    <source>
        <dbReference type="Proteomes" id="UP000011744"/>
    </source>
</evidence>
<evidence type="ECO:0000256" key="4">
    <source>
        <dbReference type="ARBA" id="ARBA00022603"/>
    </source>
</evidence>
<dbReference type="CDD" id="cd06445">
    <property type="entry name" value="ATase"/>
    <property type="match status" value="1"/>
</dbReference>
<evidence type="ECO:0000256" key="7">
    <source>
        <dbReference type="ARBA" id="ARBA00023204"/>
    </source>
</evidence>
<dbReference type="InterPro" id="IPR023546">
    <property type="entry name" value="MGMT"/>
</dbReference>
<dbReference type="InterPro" id="IPR008332">
    <property type="entry name" value="MethylG_MeTrfase_N"/>
</dbReference>
<keyword evidence="7 9" id="KW-0234">DNA repair</keyword>
<feature type="active site" description="Nucleophile; methyl group acceptor" evidence="9">
    <location>
        <position position="120"/>
    </location>
</feature>
<dbReference type="InterPro" id="IPR036388">
    <property type="entry name" value="WH-like_DNA-bd_sf"/>
</dbReference>
<dbReference type="PATRIC" id="fig|1244869.3.peg.1631"/>
<evidence type="ECO:0000256" key="2">
    <source>
        <dbReference type="ARBA" id="ARBA00008711"/>
    </source>
</evidence>
<dbReference type="InterPro" id="IPR036217">
    <property type="entry name" value="MethylDNA_cys_MeTrfase_DNAb"/>
</dbReference>
<dbReference type="InterPro" id="IPR036631">
    <property type="entry name" value="MGMT_N_sf"/>
</dbReference>
<evidence type="ECO:0000256" key="1">
    <source>
        <dbReference type="ARBA" id="ARBA00001286"/>
    </source>
</evidence>
<dbReference type="PROSITE" id="PS00374">
    <property type="entry name" value="MGMT"/>
    <property type="match status" value="1"/>
</dbReference>
<evidence type="ECO:0000256" key="9">
    <source>
        <dbReference type="HAMAP-Rule" id="MF_00772"/>
    </source>
</evidence>
<comment type="catalytic activity">
    <reaction evidence="8 9">
        <text>a 6-O-methyl-2'-deoxyguanosine in DNA + L-cysteinyl-[protein] = S-methyl-L-cysteinyl-[protein] + a 2'-deoxyguanosine in DNA</text>
        <dbReference type="Rhea" id="RHEA:24000"/>
        <dbReference type="Rhea" id="RHEA-COMP:10131"/>
        <dbReference type="Rhea" id="RHEA-COMP:10132"/>
        <dbReference type="Rhea" id="RHEA-COMP:11367"/>
        <dbReference type="Rhea" id="RHEA-COMP:11368"/>
        <dbReference type="ChEBI" id="CHEBI:29950"/>
        <dbReference type="ChEBI" id="CHEBI:82612"/>
        <dbReference type="ChEBI" id="CHEBI:85445"/>
        <dbReference type="ChEBI" id="CHEBI:85448"/>
        <dbReference type="EC" id="2.1.1.63"/>
    </reaction>
</comment>
<dbReference type="GO" id="GO:0005737">
    <property type="term" value="C:cytoplasm"/>
    <property type="evidence" value="ECO:0007669"/>
    <property type="project" value="UniProtKB-SubCell"/>
</dbReference>
<dbReference type="GO" id="GO:0003908">
    <property type="term" value="F:methylated-DNA-[protein]-cysteine S-methyltransferase activity"/>
    <property type="evidence" value="ECO:0007669"/>
    <property type="project" value="UniProtKB-UniRule"/>
</dbReference>
<dbReference type="Gene3D" id="1.10.10.10">
    <property type="entry name" value="Winged helix-like DNA-binding domain superfamily/Winged helix DNA-binding domain"/>
    <property type="match status" value="1"/>
</dbReference>
<dbReference type="NCBIfam" id="TIGR00589">
    <property type="entry name" value="ogt"/>
    <property type="match status" value="1"/>
</dbReference>
<evidence type="ECO:0000259" key="10">
    <source>
        <dbReference type="Pfam" id="PF01035"/>
    </source>
</evidence>
<dbReference type="SUPFAM" id="SSF53155">
    <property type="entry name" value="Methylated DNA-protein cysteine methyltransferase domain"/>
    <property type="match status" value="1"/>
</dbReference>
<dbReference type="InterPro" id="IPR001497">
    <property type="entry name" value="MethylDNA_cys_MeTrfase_AS"/>
</dbReference>
<accession>M2ZSU5</accession>
<feature type="domain" description="Methylated-DNA-[protein]-cysteine S-methyltransferase DNA binding" evidence="10">
    <location>
        <begin position="71"/>
        <end position="151"/>
    </location>
</feature>
<reference evidence="12 13" key="1">
    <citation type="journal article" date="2014" name="Genome Announc.">
        <title>Draft Genome Sequence of Magnetospirillum sp. Strain SO-1, a Freshwater Magnetotactic Bacterium Isolated from the Ol'khovka River, Russia.</title>
        <authorList>
            <person name="Grouzdev D.S."/>
            <person name="Dziuba M.V."/>
            <person name="Sukhacheva M.S."/>
            <person name="Mardanov A.V."/>
            <person name="Beletskiy A.V."/>
            <person name="Kuznetsov B.B."/>
            <person name="Skryabin K.G."/>
        </authorList>
    </citation>
    <scope>NUCLEOTIDE SEQUENCE [LARGE SCALE GENOMIC DNA]</scope>
    <source>
        <strain evidence="12 13">SO-1</strain>
    </source>
</reference>
<feature type="domain" description="Methylguanine DNA methyltransferase ribonuclease-like" evidence="11">
    <location>
        <begin position="10"/>
        <end position="67"/>
    </location>
</feature>
<evidence type="ECO:0000256" key="5">
    <source>
        <dbReference type="ARBA" id="ARBA00022679"/>
    </source>
</evidence>
<evidence type="ECO:0000256" key="3">
    <source>
        <dbReference type="ARBA" id="ARBA00022490"/>
    </source>
</evidence>
<dbReference type="PANTHER" id="PTHR10815">
    <property type="entry name" value="METHYLATED-DNA--PROTEIN-CYSTEINE METHYLTRANSFERASE"/>
    <property type="match status" value="1"/>
</dbReference>
<dbReference type="EC" id="2.1.1.63" evidence="9"/>
<evidence type="ECO:0000256" key="8">
    <source>
        <dbReference type="ARBA" id="ARBA00049348"/>
    </source>
</evidence>
<dbReference type="GO" id="GO:0032259">
    <property type="term" value="P:methylation"/>
    <property type="evidence" value="ECO:0007669"/>
    <property type="project" value="UniProtKB-KW"/>
</dbReference>
<proteinExistence type="inferred from homology"/>
<dbReference type="eggNOG" id="COG0350">
    <property type="taxonomic scope" value="Bacteria"/>
</dbReference>
<dbReference type="FunFam" id="1.10.10.10:FF:000214">
    <property type="entry name" value="Methylated-DNA--protein-cysteine methyltransferase"/>
    <property type="match status" value="1"/>
</dbReference>